<proteinExistence type="predicted"/>
<feature type="region of interest" description="Disordered" evidence="1">
    <location>
        <begin position="134"/>
        <end position="154"/>
    </location>
</feature>
<feature type="compositionally biased region" description="Polar residues" evidence="1">
    <location>
        <begin position="136"/>
        <end position="147"/>
    </location>
</feature>
<protein>
    <submittedName>
        <fullName evidence="2">DNA pilot protein</fullName>
    </submittedName>
</protein>
<dbReference type="EMBL" id="OM869700">
    <property type="protein sequence ID" value="UPW41948.1"/>
    <property type="molecule type" value="Genomic_DNA"/>
</dbReference>
<organism evidence="2">
    <name type="scientific">Dipodfec virus RodF1_59</name>
    <dbReference type="NCBI Taxonomy" id="2929304"/>
    <lineage>
        <taxon>Viruses</taxon>
        <taxon>Monodnaviria</taxon>
        <taxon>Sangervirae</taxon>
        <taxon>Phixviricota</taxon>
        <taxon>Malgrandaviricetes</taxon>
        <taxon>Petitvirales</taxon>
        <taxon>Microviridae</taxon>
    </lineage>
</organism>
<name>A0A976N2P6_9VIRU</name>
<evidence type="ECO:0000256" key="1">
    <source>
        <dbReference type="SAM" id="MobiDB-lite"/>
    </source>
</evidence>
<reference evidence="2" key="1">
    <citation type="submission" date="2022-02" db="EMBL/GenBank/DDBJ databases">
        <title>Towards deciphering the DNA virus diversity associated with rodent species in the families Cricetidae and Heteromyidae.</title>
        <authorList>
            <person name="Lund M."/>
            <person name="Larsen B.B."/>
            <person name="Gryseels S."/>
            <person name="Kraberger S."/>
            <person name="Rowsey D.M."/>
            <person name="Steger L."/>
            <person name="Yule K.M."/>
            <person name="Upham N.S."/>
            <person name="Worobey M."/>
            <person name="Van Doorslaer K."/>
            <person name="Varsani A."/>
        </authorList>
    </citation>
    <scope>NUCLEOTIDE SEQUENCE</scope>
    <source>
        <strain evidence="2">NeonRodF1_59</strain>
    </source>
</reference>
<accession>A0A976N2P6</accession>
<feature type="region of interest" description="Disordered" evidence="1">
    <location>
        <begin position="321"/>
        <end position="341"/>
    </location>
</feature>
<evidence type="ECO:0000313" key="2">
    <source>
        <dbReference type="EMBL" id="UPW41948.1"/>
    </source>
</evidence>
<sequence>MLAGSSAYNSAMSSGRGVATKLTNNSSGLHSSRSPLEMAAIAGSGSSAYEDLYSRLQDIQAQNNAWSAQQAQRQMDFQSAEGAKARQFNHDEAELNRTWQEYMSSTAHQREIKDLSAAGLNPVLSAMGGSGAPVTSGATASGYSPGSGSKGDTDTSLSSALVGLFSSMLQSQTALTNQAVSAQNNLAVAEKYTSMQKLVTQMQNETQLTSAGIYTAASRYAAQVGADATKVAASIHAAAQKYGYDLSAMTQQQLAAFNAQVNKDLANMGYQHDFDIHEAYPNNMYQLAGSLAESIFGHDASGSGLGKIGSVTSALKGFFSSSNSRGKSVGGSGSRSSRPSR</sequence>